<proteinExistence type="predicted"/>
<reference evidence="2" key="1">
    <citation type="submission" date="2021-03" db="EMBL/GenBank/DDBJ databases">
        <authorList>
            <person name="Li Z."/>
            <person name="Yang C."/>
        </authorList>
    </citation>
    <scope>NUCLEOTIDE SEQUENCE</scope>
    <source>
        <strain evidence="2">Dzin_1.0</strain>
        <tissue evidence="2">Leaf</tissue>
    </source>
</reference>
<dbReference type="AlphaFoldDB" id="A0A9D5CJ17"/>
<dbReference type="InterPro" id="IPR029058">
    <property type="entry name" value="AB_hydrolase_fold"/>
</dbReference>
<dbReference type="Proteomes" id="UP001085076">
    <property type="component" value="Miscellaneous, Linkage group lg04"/>
</dbReference>
<organism evidence="2 3">
    <name type="scientific">Dioscorea zingiberensis</name>
    <dbReference type="NCBI Taxonomy" id="325984"/>
    <lineage>
        <taxon>Eukaryota</taxon>
        <taxon>Viridiplantae</taxon>
        <taxon>Streptophyta</taxon>
        <taxon>Embryophyta</taxon>
        <taxon>Tracheophyta</taxon>
        <taxon>Spermatophyta</taxon>
        <taxon>Magnoliopsida</taxon>
        <taxon>Liliopsida</taxon>
        <taxon>Dioscoreales</taxon>
        <taxon>Dioscoreaceae</taxon>
        <taxon>Dioscorea</taxon>
    </lineage>
</organism>
<sequence length="229" mass="25416">MQTPPATSSDRRPLPTPSTWTETLRSNSLYEALSNLVSNDLSWGFQMESAVFNCVGQSLSLAQIEFLKTHCVPCGRTMRNDNASKTHCSALHYGHHRCSGCFQASKAGQGVHVVEVHSGIKQQMKDLGLISDDQEVEKIRDPSARELAKRIERIPVKVGFSETSIMSSYVKPIQKKGLEPIVLLHGFDSSCLEWRYTYPLLENAGLETWAVDVLGWGFSDLALLSDFGL</sequence>
<keyword evidence="3" id="KW-1185">Reference proteome</keyword>
<comment type="caution">
    <text evidence="2">The sequence shown here is derived from an EMBL/GenBank/DDBJ whole genome shotgun (WGS) entry which is preliminary data.</text>
</comment>
<dbReference type="Gene3D" id="3.40.50.1820">
    <property type="entry name" value="alpha/beta hydrolase"/>
    <property type="match status" value="1"/>
</dbReference>
<evidence type="ECO:0000259" key="1">
    <source>
        <dbReference type="PROSITE" id="PS00028"/>
    </source>
</evidence>
<accession>A0A9D5CJ17</accession>
<feature type="domain" description="C2H2-type" evidence="1">
    <location>
        <begin position="71"/>
        <end position="92"/>
    </location>
</feature>
<dbReference type="SUPFAM" id="SSF53474">
    <property type="entry name" value="alpha/beta-Hydrolases"/>
    <property type="match status" value="1"/>
</dbReference>
<name>A0A9D5CJ17_9LILI</name>
<protein>
    <recommendedName>
        <fullName evidence="1">C2H2-type domain-containing protein</fullName>
    </recommendedName>
</protein>
<dbReference type="PANTHER" id="PTHR43689:SF8">
    <property type="entry name" value="ALPHA_BETA-HYDROLASES SUPERFAMILY PROTEIN"/>
    <property type="match status" value="1"/>
</dbReference>
<dbReference type="OrthoDB" id="6431331at2759"/>
<gene>
    <name evidence="2" type="ORF">J5N97_015779</name>
</gene>
<dbReference type="PROSITE" id="PS00028">
    <property type="entry name" value="ZINC_FINGER_C2H2_1"/>
    <property type="match status" value="1"/>
</dbReference>
<evidence type="ECO:0000313" key="2">
    <source>
        <dbReference type="EMBL" id="KAJ0973814.1"/>
    </source>
</evidence>
<dbReference type="PANTHER" id="PTHR43689">
    <property type="entry name" value="HYDROLASE"/>
    <property type="match status" value="1"/>
</dbReference>
<dbReference type="EMBL" id="JAGGNH010000004">
    <property type="protein sequence ID" value="KAJ0973814.1"/>
    <property type="molecule type" value="Genomic_DNA"/>
</dbReference>
<evidence type="ECO:0000313" key="3">
    <source>
        <dbReference type="Proteomes" id="UP001085076"/>
    </source>
</evidence>
<reference evidence="2" key="2">
    <citation type="journal article" date="2022" name="Hortic Res">
        <title>The genome of Dioscorea zingiberensis sheds light on the biosynthesis, origin and evolution of the medicinally important diosgenin saponins.</title>
        <authorList>
            <person name="Li Y."/>
            <person name="Tan C."/>
            <person name="Li Z."/>
            <person name="Guo J."/>
            <person name="Li S."/>
            <person name="Chen X."/>
            <person name="Wang C."/>
            <person name="Dai X."/>
            <person name="Yang H."/>
            <person name="Song W."/>
            <person name="Hou L."/>
            <person name="Xu J."/>
            <person name="Tong Z."/>
            <person name="Xu A."/>
            <person name="Yuan X."/>
            <person name="Wang W."/>
            <person name="Yang Q."/>
            <person name="Chen L."/>
            <person name="Sun Z."/>
            <person name="Wang K."/>
            <person name="Pan B."/>
            <person name="Chen J."/>
            <person name="Bao Y."/>
            <person name="Liu F."/>
            <person name="Qi X."/>
            <person name="Gang D.R."/>
            <person name="Wen J."/>
            <person name="Li J."/>
        </authorList>
    </citation>
    <scope>NUCLEOTIDE SEQUENCE</scope>
    <source>
        <strain evidence="2">Dzin_1.0</strain>
    </source>
</reference>
<dbReference type="InterPro" id="IPR013087">
    <property type="entry name" value="Znf_C2H2_type"/>
</dbReference>